<proteinExistence type="predicted"/>
<protein>
    <submittedName>
        <fullName evidence="2">YjbH domain-containing protein</fullName>
    </submittedName>
</protein>
<evidence type="ECO:0000256" key="1">
    <source>
        <dbReference type="SAM" id="SignalP"/>
    </source>
</evidence>
<name>A0A7V7TID1_9VIBR</name>
<reference evidence="2 3" key="1">
    <citation type="submission" date="2019-09" db="EMBL/GenBank/DDBJ databases">
        <title>Draft genome sequences of 48 bacterial type strains from the CCUG.</title>
        <authorList>
            <person name="Tunovic T."/>
            <person name="Pineiro-Iglesias B."/>
            <person name="Unosson C."/>
            <person name="Inganas E."/>
            <person name="Ohlen M."/>
            <person name="Cardew S."/>
            <person name="Jensie-Markopoulos S."/>
            <person name="Salva-Serra F."/>
            <person name="Jaen-Luchoro D."/>
            <person name="Karlsson R."/>
            <person name="Svensson-Stadler L."/>
            <person name="Chun J."/>
            <person name="Moore E."/>
        </authorList>
    </citation>
    <scope>NUCLEOTIDE SEQUENCE [LARGE SCALE GENOMIC DNA]</scope>
    <source>
        <strain evidence="2 3">CCUG 48643</strain>
    </source>
</reference>
<organism evidence="2 3">
    <name type="scientific">Vibrio chagasii</name>
    <dbReference type="NCBI Taxonomy" id="170679"/>
    <lineage>
        <taxon>Bacteria</taxon>
        <taxon>Pseudomonadati</taxon>
        <taxon>Pseudomonadota</taxon>
        <taxon>Gammaproteobacteria</taxon>
        <taxon>Vibrionales</taxon>
        <taxon>Vibrionaceae</taxon>
        <taxon>Vibrio</taxon>
    </lineage>
</organism>
<dbReference type="GeneID" id="77340035"/>
<dbReference type="Proteomes" id="UP000423756">
    <property type="component" value="Unassembled WGS sequence"/>
</dbReference>
<dbReference type="AlphaFoldDB" id="A0A7V7TID1"/>
<comment type="caution">
    <text evidence="2">The sequence shown here is derived from an EMBL/GenBank/DDBJ whole genome shotgun (WGS) entry which is preliminary data.</text>
</comment>
<dbReference type="EMBL" id="VZPX01000002">
    <property type="protein sequence ID" value="KAB0483000.1"/>
    <property type="molecule type" value="Genomic_DNA"/>
</dbReference>
<sequence length="760" mass="84926">MLKQKSFPLSAVCTSVTCALLMTSSASVFAETVFAETAIGSSSIRAEKSSFDDTEYRTSQMNFGGVGLMQMPTGRMAPEGEFNFSASFNNEYYFYNVSLQVMPWLETTIRYTQVQDLLYSGGADQDCSQNSFSGCTKYTDKGIDFKLRLIEEGYYLPEVSVGVRDFGGTGLFDGEFVAATKRFGPVDFTLGMAWGYMGTSGNFTNPLCKASDKYCERPSDYKGNGGSVDFERWFKGDAAIYGGFEYQTPYKPLTLKLEYDGNDYSQDFPVVRGGVDMTQHTPWNVGAVYRFTDWGSAKVSYERGDTLTLGFDLSTNFNEMYSVWRDTETAELRPSGVEAVDDIDMGALAEQLETVAGYEQAQILVDDNSIVVKGTQVKYRDRDIALERGATVIANAVPSYIDTYKIIENDKSMELTETTVDAQAFKAAANNNYLNAQTSDATDTHELERKKSVIYHDGRERFDVSISPNLAQSFGSAENFYLYSLGLYTNASFWALNNVELSGSLYVNLIDNYDKFNYEIPSDGTDQTPRVRTLFRSYVDDPVRLDRLQLTWFEDYGSGVYTQAYGGYLESMFAGVGGEILYRPFNQNWAIGADMTAISQRDPESWFGTFDEEIQVNPDDSNRTYKVIDKGTTGFITGYYTPQWDFLSDTLLKVGVGKFLAGDIGTRVDFSKQFKSGVIAGAFVSLTDMTTEEYGEGSYTKGFYVSIPFDLMTVKPSSSRGGFTWLPITRDGGQVLNKQYNLFDQTDARSPWFQRPSSVK</sequence>
<gene>
    <name evidence="2" type="ORF">F7Q91_01475</name>
</gene>
<accession>A0A7V7TID1</accession>
<feature type="signal peptide" evidence="1">
    <location>
        <begin position="1"/>
        <end position="30"/>
    </location>
</feature>
<dbReference type="Pfam" id="PF06082">
    <property type="entry name" value="YjbH"/>
    <property type="match status" value="1"/>
</dbReference>
<dbReference type="InterPro" id="IPR010344">
    <property type="entry name" value="YbjH"/>
</dbReference>
<dbReference type="RefSeq" id="WP_137406313.1">
    <property type="nucleotide sequence ID" value="NZ_AP025465.1"/>
</dbReference>
<feature type="chain" id="PRO_5031394012" evidence="1">
    <location>
        <begin position="31"/>
        <end position="760"/>
    </location>
</feature>
<keyword evidence="1" id="KW-0732">Signal</keyword>
<evidence type="ECO:0000313" key="3">
    <source>
        <dbReference type="Proteomes" id="UP000423756"/>
    </source>
</evidence>
<evidence type="ECO:0000313" key="2">
    <source>
        <dbReference type="EMBL" id="KAB0483000.1"/>
    </source>
</evidence>